<evidence type="ECO:0000256" key="1">
    <source>
        <dbReference type="ARBA" id="ARBA00001911"/>
    </source>
</evidence>
<proteinExistence type="predicted"/>
<evidence type="ECO:0000313" key="7">
    <source>
        <dbReference type="Proteomes" id="UP001302274"/>
    </source>
</evidence>
<evidence type="ECO:0000256" key="3">
    <source>
        <dbReference type="ARBA" id="ARBA00023027"/>
    </source>
</evidence>
<protein>
    <submittedName>
        <fullName evidence="6">NAD-dependent epimerase/dehydratase family protein</fullName>
    </submittedName>
</protein>
<sequence length="322" mass="35922">MTKIILPTSMEGKTVLIAGAAGFVPSTLAEHYLNLGAKVIGLDNFITGSQSNIDLLSKNKNFEFHKTNVYEALPDFKNQKIDYIMSMASPASPIDFAIIPIEIMRVNSEGTLKLLELAREKGARFLEASTSEVYGDPEIHPQTEDYVGHVNPIGPRSCYDESKRFAEAMTMSFHHKYKVDTRIVRIFNTYGPRMRPNDGRVIPNFITQAMSGADLTVYGDGTQTRSFCYSTDLVAAIHNVLMSDDVTPFNCGNPDEYTMLETAELIIKILGSKSKIKHLPLPKDDPKRRRPNIGKLQAVSDYAPLVKFEDGIRATAEYFKSL</sequence>
<keyword evidence="4" id="KW-0456">Lyase</keyword>
<dbReference type="EMBL" id="JAYGJQ010000001">
    <property type="protein sequence ID" value="MEA9356343.1"/>
    <property type="molecule type" value="Genomic_DNA"/>
</dbReference>
<dbReference type="InterPro" id="IPR044516">
    <property type="entry name" value="UXS-like"/>
</dbReference>
<evidence type="ECO:0000313" key="6">
    <source>
        <dbReference type="EMBL" id="MEA9356343.1"/>
    </source>
</evidence>
<dbReference type="Pfam" id="PF01370">
    <property type="entry name" value="Epimerase"/>
    <property type="match status" value="1"/>
</dbReference>
<dbReference type="InterPro" id="IPR036291">
    <property type="entry name" value="NAD(P)-bd_dom_sf"/>
</dbReference>
<comment type="cofactor">
    <cofactor evidence="1">
        <name>NAD(+)</name>
        <dbReference type="ChEBI" id="CHEBI:57540"/>
    </cofactor>
</comment>
<keyword evidence="2" id="KW-0210">Decarboxylase</keyword>
<dbReference type="SUPFAM" id="SSF51735">
    <property type="entry name" value="NAD(P)-binding Rossmann-fold domains"/>
    <property type="match status" value="1"/>
</dbReference>
<dbReference type="PANTHER" id="PTHR43078">
    <property type="entry name" value="UDP-GLUCURONIC ACID DECARBOXYLASE-RELATED"/>
    <property type="match status" value="1"/>
</dbReference>
<keyword evidence="7" id="KW-1185">Reference proteome</keyword>
<dbReference type="Gene3D" id="3.40.50.720">
    <property type="entry name" value="NAD(P)-binding Rossmann-like Domain"/>
    <property type="match status" value="1"/>
</dbReference>
<dbReference type="PANTHER" id="PTHR43078:SF6">
    <property type="entry name" value="UDP-GLUCURONIC ACID DECARBOXYLASE 1"/>
    <property type="match status" value="1"/>
</dbReference>
<evidence type="ECO:0000256" key="2">
    <source>
        <dbReference type="ARBA" id="ARBA00022793"/>
    </source>
</evidence>
<reference evidence="6 7" key="1">
    <citation type="submission" date="2023-11" db="EMBL/GenBank/DDBJ databases">
        <title>A Novel Polar Bacteriovorax (B. antarcticus) Isolated from the Biocrust in Antarctica.</title>
        <authorList>
            <person name="Mun W."/>
            <person name="Choi S.Y."/>
            <person name="Mitchell R.J."/>
        </authorList>
    </citation>
    <scope>NUCLEOTIDE SEQUENCE [LARGE SCALE GENOMIC DNA]</scope>
    <source>
        <strain evidence="6 7">PP10</strain>
    </source>
</reference>
<organism evidence="6 7">
    <name type="scientific">Bacteriovorax antarcticus</name>
    <dbReference type="NCBI Taxonomy" id="3088717"/>
    <lineage>
        <taxon>Bacteria</taxon>
        <taxon>Pseudomonadati</taxon>
        <taxon>Bdellovibrionota</taxon>
        <taxon>Bacteriovoracia</taxon>
        <taxon>Bacteriovoracales</taxon>
        <taxon>Bacteriovoracaceae</taxon>
        <taxon>Bacteriovorax</taxon>
    </lineage>
</organism>
<accession>A0ABU5VTG5</accession>
<gene>
    <name evidence="6" type="ORF">SHI21_09025</name>
</gene>
<keyword evidence="3" id="KW-0520">NAD</keyword>
<name>A0ABU5VTG5_9BACT</name>
<evidence type="ECO:0000259" key="5">
    <source>
        <dbReference type="Pfam" id="PF01370"/>
    </source>
</evidence>
<comment type="caution">
    <text evidence="6">The sequence shown here is derived from an EMBL/GenBank/DDBJ whole genome shotgun (WGS) entry which is preliminary data.</text>
</comment>
<evidence type="ECO:0000256" key="4">
    <source>
        <dbReference type="ARBA" id="ARBA00023239"/>
    </source>
</evidence>
<dbReference type="InterPro" id="IPR001509">
    <property type="entry name" value="Epimerase_deHydtase"/>
</dbReference>
<dbReference type="Proteomes" id="UP001302274">
    <property type="component" value="Unassembled WGS sequence"/>
</dbReference>
<feature type="domain" description="NAD-dependent epimerase/dehydratase" evidence="5">
    <location>
        <begin position="15"/>
        <end position="251"/>
    </location>
</feature>